<dbReference type="EMBL" id="LT608328">
    <property type="protein sequence ID" value="SCM55108.1"/>
    <property type="molecule type" value="Genomic_DNA"/>
</dbReference>
<comment type="catalytic activity">
    <reaction evidence="6 7">
        <text>octanoyl-[ACP] + L-lysyl-[protein] = N(6)-octanoyl-L-lysyl-[protein] + holo-[ACP] + H(+)</text>
        <dbReference type="Rhea" id="RHEA:17665"/>
        <dbReference type="Rhea" id="RHEA-COMP:9636"/>
        <dbReference type="Rhea" id="RHEA-COMP:9685"/>
        <dbReference type="Rhea" id="RHEA-COMP:9752"/>
        <dbReference type="Rhea" id="RHEA-COMP:9928"/>
        <dbReference type="ChEBI" id="CHEBI:15378"/>
        <dbReference type="ChEBI" id="CHEBI:29969"/>
        <dbReference type="ChEBI" id="CHEBI:64479"/>
        <dbReference type="ChEBI" id="CHEBI:78463"/>
        <dbReference type="ChEBI" id="CHEBI:78809"/>
        <dbReference type="EC" id="2.3.1.181"/>
    </reaction>
</comment>
<dbReference type="GO" id="GO:0005737">
    <property type="term" value="C:cytoplasm"/>
    <property type="evidence" value="ECO:0007669"/>
    <property type="project" value="UniProtKB-SubCell"/>
</dbReference>
<dbReference type="EC" id="2.3.1.181" evidence="6 7"/>
<keyword evidence="13" id="KW-1185">Reference proteome</keyword>
<dbReference type="HAMAP" id="MF_00013">
    <property type="entry name" value="LipB"/>
    <property type="match status" value="1"/>
</dbReference>
<gene>
    <name evidence="12" type="primary">lipB 1</name>
    <name evidence="6" type="synonym">lipB</name>
    <name evidence="12" type="ORF">ING2E5A_0020</name>
</gene>
<evidence type="ECO:0000256" key="1">
    <source>
        <dbReference type="ARBA" id="ARBA00004821"/>
    </source>
</evidence>
<dbReference type="SUPFAM" id="SSF55681">
    <property type="entry name" value="Class II aaRS and biotin synthetases"/>
    <property type="match status" value="1"/>
</dbReference>
<dbReference type="InterPro" id="IPR000544">
    <property type="entry name" value="Octanoyltransferase"/>
</dbReference>
<comment type="miscellaneous">
    <text evidence="6">In the reaction, the free carboxyl group of octanoic acid is attached via an amide linkage to the epsilon-amino group of a specific lysine residue of lipoyl domains of lipoate-dependent enzymes.</text>
</comment>
<evidence type="ECO:0000313" key="12">
    <source>
        <dbReference type="EMBL" id="SCM55108.1"/>
    </source>
</evidence>
<dbReference type="AlphaFoldDB" id="A0A1G4G2W0"/>
<reference evidence="12 13" key="1">
    <citation type="submission" date="2016-08" db="EMBL/GenBank/DDBJ databases">
        <authorList>
            <person name="Seilhamer J.J."/>
        </authorList>
    </citation>
    <scope>NUCLEOTIDE SEQUENCE [LARGE SCALE GENOMIC DNA]</scope>
    <source>
        <strain evidence="12">ING2-E5A</strain>
    </source>
</reference>
<dbReference type="STRING" id="1642646.ING2E5A_0020"/>
<evidence type="ECO:0000256" key="5">
    <source>
        <dbReference type="ARBA" id="ARBA00024732"/>
    </source>
</evidence>
<comment type="function">
    <text evidence="5 6 7">Catalyzes the transfer of endogenously produced octanoic acid from octanoyl-acyl-carrier-protein onto the lipoyl domains of lipoate-dependent enzymes. Lipoyl-ACP can also act as a substrate although octanoyl-ACP is likely to be the physiological substrate.</text>
</comment>
<dbReference type="CDD" id="cd16444">
    <property type="entry name" value="LipB"/>
    <property type="match status" value="1"/>
</dbReference>
<dbReference type="PIRSF" id="PIRSF016262">
    <property type="entry name" value="LPLase"/>
    <property type="match status" value="1"/>
</dbReference>
<dbReference type="Pfam" id="PF21948">
    <property type="entry name" value="LplA-B_cat"/>
    <property type="match status" value="1"/>
</dbReference>
<evidence type="ECO:0000313" key="13">
    <source>
        <dbReference type="Proteomes" id="UP000178485"/>
    </source>
</evidence>
<dbReference type="NCBIfam" id="TIGR00214">
    <property type="entry name" value="lipB"/>
    <property type="match status" value="1"/>
</dbReference>
<feature type="binding site" evidence="6 9">
    <location>
        <begin position="189"/>
        <end position="191"/>
    </location>
    <ligand>
        <name>substrate</name>
    </ligand>
</feature>
<dbReference type="InterPro" id="IPR045864">
    <property type="entry name" value="aa-tRNA-synth_II/BPL/LPL"/>
</dbReference>
<evidence type="ECO:0000256" key="9">
    <source>
        <dbReference type="PIRSR" id="PIRSR016262-2"/>
    </source>
</evidence>
<dbReference type="Gene3D" id="3.30.930.10">
    <property type="entry name" value="Bira Bifunctional Protein, Domain 2"/>
    <property type="match status" value="1"/>
</dbReference>
<evidence type="ECO:0000256" key="3">
    <source>
        <dbReference type="ARBA" id="ARBA00022679"/>
    </source>
</evidence>
<keyword evidence="3 6" id="KW-0808">Transferase</keyword>
<dbReference type="GO" id="GO:0033819">
    <property type="term" value="F:lipoyl(octanoyl) transferase activity"/>
    <property type="evidence" value="ECO:0007669"/>
    <property type="project" value="UniProtKB-EC"/>
</dbReference>
<feature type="binding site" evidence="6 9">
    <location>
        <begin position="103"/>
        <end position="110"/>
    </location>
    <ligand>
        <name>substrate</name>
    </ligand>
</feature>
<dbReference type="PROSITE" id="PS01313">
    <property type="entry name" value="LIPB"/>
    <property type="match status" value="1"/>
</dbReference>
<evidence type="ECO:0000256" key="10">
    <source>
        <dbReference type="PIRSR" id="PIRSR016262-3"/>
    </source>
</evidence>
<dbReference type="KEGG" id="pmuc:ING2E5A_0020"/>
<protein>
    <recommendedName>
        <fullName evidence="6 7">Octanoyltransferase</fullName>
        <ecNumber evidence="6 7">2.3.1.181</ecNumber>
    </recommendedName>
    <alternativeName>
        <fullName evidence="6">Lipoate-protein ligase B</fullName>
    </alternativeName>
    <alternativeName>
        <fullName evidence="6">Lipoyl/octanoyl transferase</fullName>
    </alternativeName>
    <alternativeName>
        <fullName evidence="6">Octanoyl-[acyl-carrier-protein]-protein N-octanoyltransferase</fullName>
    </alternativeName>
</protein>
<feature type="active site" description="Acyl-thioester intermediate" evidence="6 8">
    <location>
        <position position="207"/>
    </location>
</feature>
<name>A0A1G4G2W0_9BACT</name>
<dbReference type="NCBIfam" id="NF010925">
    <property type="entry name" value="PRK14345.1"/>
    <property type="match status" value="1"/>
</dbReference>
<dbReference type="GO" id="GO:0009249">
    <property type="term" value="P:protein lipoylation"/>
    <property type="evidence" value="ECO:0007669"/>
    <property type="project" value="InterPro"/>
</dbReference>
<dbReference type="Proteomes" id="UP000178485">
    <property type="component" value="Chromosome i"/>
</dbReference>
<feature type="binding site" evidence="6 9">
    <location>
        <begin position="176"/>
        <end position="178"/>
    </location>
    <ligand>
        <name>substrate</name>
    </ligand>
</feature>
<feature type="domain" description="BPL/LPL catalytic" evidence="11">
    <location>
        <begin position="58"/>
        <end position="246"/>
    </location>
</feature>
<sequence>MVRWSALPTVPKDMCNRVEMDSRKVTFQDLGRIRYKEAWDLQERLFQSVLEAKVHRSPSKPQYLLFCEHEPVYTLGKSGKRQNLLIAEHLCRSRNIDFYPIDRGGDITYHGPGQLVAYPIIDMEEFRIGVKAYVHKLEDVVIATLRSFGIEGEKDEKAMGVWIDAAHPAKARKICAIGVRTSRFVTMHGLALNVNTDLDYFNYINPCGFTDRGVTSMRRELGREVNFREVEERMKVSFVEQFGMELVEEQVACTCRKKMA</sequence>
<dbReference type="PANTHER" id="PTHR10993:SF12">
    <property type="entry name" value="OCTANOYLTRANSFERASE"/>
    <property type="match status" value="1"/>
</dbReference>
<evidence type="ECO:0000259" key="11">
    <source>
        <dbReference type="PROSITE" id="PS51733"/>
    </source>
</evidence>
<evidence type="ECO:0000256" key="4">
    <source>
        <dbReference type="ARBA" id="ARBA00023315"/>
    </source>
</evidence>
<dbReference type="FunFam" id="3.30.930.10:FF:000035">
    <property type="entry name" value="Putative lipoyltransferase 2, mitochondrial"/>
    <property type="match status" value="1"/>
</dbReference>
<dbReference type="UniPathway" id="UPA00538">
    <property type="reaction ID" value="UER00592"/>
</dbReference>
<comment type="similarity">
    <text evidence="6 7">Belongs to the LipB family.</text>
</comment>
<evidence type="ECO:0000256" key="7">
    <source>
        <dbReference type="PIRNR" id="PIRNR016262"/>
    </source>
</evidence>
<evidence type="ECO:0000256" key="6">
    <source>
        <dbReference type="HAMAP-Rule" id="MF_00013"/>
    </source>
</evidence>
<keyword evidence="4 6" id="KW-0012">Acyltransferase</keyword>
<evidence type="ECO:0000256" key="8">
    <source>
        <dbReference type="PIRSR" id="PIRSR016262-1"/>
    </source>
</evidence>
<comment type="pathway">
    <text evidence="1 6 7">Protein modification; protein lipoylation via endogenous pathway; protein N(6)-(lipoyl)lysine from octanoyl-[acyl-carrier-protein]: step 1/2.</text>
</comment>
<comment type="subcellular location">
    <subcellularLocation>
        <location evidence="6">Cytoplasm</location>
    </subcellularLocation>
</comment>
<dbReference type="PANTHER" id="PTHR10993">
    <property type="entry name" value="OCTANOYLTRANSFERASE"/>
    <property type="match status" value="1"/>
</dbReference>
<organism evidence="12 13">
    <name type="scientific">Petrimonas mucosa</name>
    <dbReference type="NCBI Taxonomy" id="1642646"/>
    <lineage>
        <taxon>Bacteria</taxon>
        <taxon>Pseudomonadati</taxon>
        <taxon>Bacteroidota</taxon>
        <taxon>Bacteroidia</taxon>
        <taxon>Bacteroidales</taxon>
        <taxon>Dysgonomonadaceae</taxon>
        <taxon>Petrimonas</taxon>
    </lineage>
</organism>
<dbReference type="InterPro" id="IPR020605">
    <property type="entry name" value="Octanoyltransferase_CS"/>
</dbReference>
<dbReference type="InterPro" id="IPR004143">
    <property type="entry name" value="BPL_LPL_catalytic"/>
</dbReference>
<feature type="site" description="Lowers pKa of active site Cys" evidence="6 10">
    <location>
        <position position="173"/>
    </location>
</feature>
<evidence type="ECO:0000256" key="2">
    <source>
        <dbReference type="ARBA" id="ARBA00022490"/>
    </source>
</evidence>
<accession>A0A1G4G2W0</accession>
<keyword evidence="2 6" id="KW-0963">Cytoplasm</keyword>
<dbReference type="PROSITE" id="PS51733">
    <property type="entry name" value="BPL_LPL_CATALYTIC"/>
    <property type="match status" value="1"/>
</dbReference>
<proteinExistence type="inferred from homology"/>